<dbReference type="PANTHER" id="PTHR45913">
    <property type="entry name" value="EPM2A-INTERACTING PROTEIN 1"/>
    <property type="match status" value="1"/>
</dbReference>
<dbReference type="GeneID" id="106463259"/>
<evidence type="ECO:0000313" key="2">
    <source>
        <dbReference type="RefSeq" id="XP_013778726.1"/>
    </source>
</evidence>
<evidence type="ECO:0000313" key="1">
    <source>
        <dbReference type="Proteomes" id="UP000694941"/>
    </source>
</evidence>
<dbReference type="RefSeq" id="XP_013778726.1">
    <property type="nucleotide sequence ID" value="XM_013923272.1"/>
</dbReference>
<proteinExistence type="predicted"/>
<gene>
    <name evidence="2" type="primary">LOC106463259</name>
</gene>
<accession>A0ABM1BBL3</accession>
<organism evidence="1 2">
    <name type="scientific">Limulus polyphemus</name>
    <name type="common">Atlantic horseshoe crab</name>
    <dbReference type="NCBI Taxonomy" id="6850"/>
    <lineage>
        <taxon>Eukaryota</taxon>
        <taxon>Metazoa</taxon>
        <taxon>Ecdysozoa</taxon>
        <taxon>Arthropoda</taxon>
        <taxon>Chelicerata</taxon>
        <taxon>Merostomata</taxon>
        <taxon>Xiphosura</taxon>
        <taxon>Limulidae</taxon>
        <taxon>Limulus</taxon>
    </lineage>
</organism>
<name>A0ABM1BBL3_LIMPO</name>
<dbReference type="PANTHER" id="PTHR45913:SF19">
    <property type="entry name" value="LOW QUALITY PROTEIN: ZINC FINGER BED DOMAIN-CONTAINING PROTEIN 5-LIKE"/>
    <property type="match status" value="1"/>
</dbReference>
<keyword evidence="1" id="KW-1185">Reference proteome</keyword>
<protein>
    <submittedName>
        <fullName evidence="2">Protein ZBED8-like</fullName>
    </submittedName>
</protein>
<sequence length="239" mass="27691">MGSEHSIILLHTDVRWLSRGLILNRVLELLTELEIFLRDRNSKLCEDFADPKFIACLGYLSDIFTHLKQVNKQLHRTSVIIVEASKKMTALQTKLDLWARRVHQSNFANLPNLDEERSGVLPEINEDITEHLKILKNHFTGYFSKDIIPTERWIIRPSATELSEMKDDDPAIEKLIDLQFSATLREELKRLVFIFWVKLAYSFTLLTQPAFQVLVPFVTTYLCESGFSSLVAMKIKARN</sequence>
<dbReference type="Proteomes" id="UP000694941">
    <property type="component" value="Unplaced"/>
</dbReference>
<reference evidence="2" key="1">
    <citation type="submission" date="2025-08" db="UniProtKB">
        <authorList>
            <consortium name="RefSeq"/>
        </authorList>
    </citation>
    <scope>IDENTIFICATION</scope>
    <source>
        <tissue evidence="2">Muscle</tissue>
    </source>
</reference>